<dbReference type="Gene3D" id="1.10.287.130">
    <property type="match status" value="1"/>
</dbReference>
<dbReference type="Gene3D" id="3.40.50.2300">
    <property type="match status" value="1"/>
</dbReference>
<dbReference type="SUPFAM" id="SSF52172">
    <property type="entry name" value="CheY-like"/>
    <property type="match status" value="1"/>
</dbReference>
<evidence type="ECO:0000256" key="1">
    <source>
        <dbReference type="ARBA" id="ARBA00000085"/>
    </source>
</evidence>
<dbReference type="InterPro" id="IPR036890">
    <property type="entry name" value="HATPase_C_sf"/>
</dbReference>
<dbReference type="FunFam" id="1.10.287.130:FF:000045">
    <property type="entry name" value="Two-component system sensor histidine kinase/response regulator"/>
    <property type="match status" value="1"/>
</dbReference>
<dbReference type="Pfam" id="PF07495">
    <property type="entry name" value="Y_Y_Y"/>
    <property type="match status" value="1"/>
</dbReference>
<feature type="domain" description="Response regulatory" evidence="12">
    <location>
        <begin position="1205"/>
        <end position="1320"/>
    </location>
</feature>
<dbReference type="Pfam" id="PF07494">
    <property type="entry name" value="Reg_prop"/>
    <property type="match status" value="3"/>
</dbReference>
<protein>
    <recommendedName>
        <fullName evidence="2">histidine kinase</fullName>
        <ecNumber evidence="2">2.7.13.3</ecNumber>
    </recommendedName>
</protein>
<feature type="modified residue" description="4-aspartylphosphate" evidence="8">
    <location>
        <position position="1253"/>
    </location>
</feature>
<keyword evidence="9" id="KW-0732">Signal</keyword>
<evidence type="ECO:0000256" key="3">
    <source>
        <dbReference type="ARBA" id="ARBA00022553"/>
    </source>
</evidence>
<keyword evidence="5" id="KW-0418">Kinase</keyword>
<keyword evidence="4" id="KW-0808">Transferase</keyword>
<dbReference type="SMART" id="SM00387">
    <property type="entry name" value="HATPase_c"/>
    <property type="match status" value="1"/>
</dbReference>
<dbReference type="GO" id="GO:0003700">
    <property type="term" value="F:DNA-binding transcription factor activity"/>
    <property type="evidence" value="ECO:0007669"/>
    <property type="project" value="InterPro"/>
</dbReference>
<evidence type="ECO:0000259" key="11">
    <source>
        <dbReference type="PROSITE" id="PS50109"/>
    </source>
</evidence>
<comment type="caution">
    <text evidence="13">The sequence shown here is derived from an EMBL/GenBank/DDBJ whole genome shotgun (WGS) entry which is preliminary data.</text>
</comment>
<gene>
    <name evidence="13" type="ORF">H9853_12205</name>
</gene>
<dbReference type="InterPro" id="IPR018060">
    <property type="entry name" value="HTH_AraC"/>
</dbReference>
<accession>A0A9D1WAT5</accession>
<dbReference type="Pfam" id="PF02518">
    <property type="entry name" value="HATPase_c"/>
    <property type="match status" value="1"/>
</dbReference>
<dbReference type="CDD" id="cd17574">
    <property type="entry name" value="REC_OmpR"/>
    <property type="match status" value="1"/>
</dbReference>
<dbReference type="Pfam" id="PF12833">
    <property type="entry name" value="HTH_18"/>
    <property type="match status" value="1"/>
</dbReference>
<dbReference type="Gene3D" id="2.130.10.10">
    <property type="entry name" value="YVTN repeat-like/Quinoprotein amine dehydrogenase"/>
    <property type="match status" value="3"/>
</dbReference>
<dbReference type="FunFam" id="2.60.40.10:FF:000791">
    <property type="entry name" value="Two-component system sensor histidine kinase/response regulator"/>
    <property type="match status" value="1"/>
</dbReference>
<dbReference type="CDD" id="cd00075">
    <property type="entry name" value="HATPase"/>
    <property type="match status" value="1"/>
</dbReference>
<dbReference type="SMART" id="SM00342">
    <property type="entry name" value="HTH_ARAC"/>
    <property type="match status" value="1"/>
</dbReference>
<sequence>MKHIGVVVMMLFLSMIAAARGMNDPKFETYTTENGLSHNGIVCILEDSEGFIWFGTWDGLNRFDGEKFIAYKSRPGDNSTLKNNKIREILEDDLGYIWVKTYDKRIYRFDKWKEKFVPVTLSQEGEDLAGLFFDEITPVANGDVWLKTEDDRVFYVAEDQGMQVVEFTAKLGEKGKKVNFIREDRHGNLWVGTEKGLLGYSKEGSSYKNLPELKGMARLSSLNVLKMGQGYKDQEFFVTTGGKIIIYDTKKQEITLKDSGQKGVLDMAVSKEGDLYISFQNKGLAIFDYKKNELKYISEFGETFLSIFEDKKGNLWLEPEKDGAYLYNPLQNSLYYFTHKKEHNLPFLPREGFVNDQSFKVREDVNGKVWVSLKGGGFGLYEQDSNTISYFYNNPTDPKRLFSNSMVASLSDRNGVLWMSTREGGVNKVSFFKENFKHQRLVKHASNRFQNEVRSLFQDESGRIWITNKKGDIYFYKGGNYHRLQNNEVQGSIYCITEDRQNNIWIGTKGNGLFKLEPKDSKGNSFSYTQYKNDPKDKNSLSSDHIYSITEDFDGRLWISTFQAGLNLLVEDKGGEVHFKNVYNSFKNYPKHTFNVIRHAMLGPDSLIWLGTTDGLLRFNPKESPDAMEFKVTVKEAGDANSLGNNDVTFLFQSTDKEVWVGTFGGGLNKVLNKPGDMDSALKFNTYTTAQGAPNDIVLSILEDDHKNLWLSTENGVSRFDVKSEEFKNYNTYNGLPKSGFSEAASLAAKNGELFFGAKDGFISFHPDQIVSETFSGNMVFTGLQLFNKGIDLKDVQAPLETAINYADELVLNYDQDVITIEYAVLDYRAGDGISYAYILEGYDKDWHFVNNQKRATYIKIPPGEYVFRVKAVNNAHFIGAPEKSIPIVIKKPWWRSTWAYLGYFIFTLIILEGIRRVALTVIRLKHNVVVEKKMTELKLQFFTNISHELRTPLTLIVNPLRKIKTSEGLSQEGMKLLGVAHKNIQRMIRFVNQLLEFRKIQVEQTTLNKSHVPILSLLHEIAGNFTDVLEDKRMALEVVENTEGIVLNCDREKMDIVFFNLLGNAIKFSPDGSEIKVKVEQSDNQVVIQVIDQGIGVSEQELKVIFEPYYEGRNVIDSKIQGTGIGLALTKEIVKLHGGNTYAKKNQGPGLTVVVELPFVVGANEQNERDTDTFKVVDNRSEEAMLEMEIDRNLEVAKESIKPSLLLVEDNPELRRYITLELSSHYQVLQARDGAEGYELAHTQIPDLILSDVMMPVMDGIEMLKKIKDNTNTSHIPIVLLTAKSAIEDQISGLSYGADFYMTKPFYMEYLIQLLGNLIKRRREIVDSLTDKTQTFKLEPTGITITSRDEEFLCDVIHVIEKGMSDSSFNIETVVSSMAMGRTTFYKKLKSLTTMSPVEFIKDIRLKRAIQLLDSSELTISEVAYQVGFNSSGYFSTCFK</sequence>
<evidence type="ECO:0000256" key="2">
    <source>
        <dbReference type="ARBA" id="ARBA00012438"/>
    </source>
</evidence>
<evidence type="ECO:0000259" key="12">
    <source>
        <dbReference type="PROSITE" id="PS50110"/>
    </source>
</evidence>
<dbReference type="InterPro" id="IPR003661">
    <property type="entry name" value="HisK_dim/P_dom"/>
</dbReference>
<evidence type="ECO:0000256" key="4">
    <source>
        <dbReference type="ARBA" id="ARBA00022679"/>
    </source>
</evidence>
<dbReference type="Gene3D" id="3.30.565.10">
    <property type="entry name" value="Histidine kinase-like ATPase, C-terminal domain"/>
    <property type="match status" value="1"/>
</dbReference>
<dbReference type="InterPro" id="IPR013783">
    <property type="entry name" value="Ig-like_fold"/>
</dbReference>
<evidence type="ECO:0000259" key="10">
    <source>
        <dbReference type="PROSITE" id="PS01124"/>
    </source>
</evidence>
<dbReference type="Proteomes" id="UP000824156">
    <property type="component" value="Unassembled WGS sequence"/>
</dbReference>
<dbReference type="EC" id="2.7.13.3" evidence="2"/>
<dbReference type="Gene3D" id="2.60.40.10">
    <property type="entry name" value="Immunoglobulins"/>
    <property type="match status" value="1"/>
</dbReference>
<dbReference type="EMBL" id="DXEZ01000341">
    <property type="protein sequence ID" value="HIX55776.1"/>
    <property type="molecule type" value="Genomic_DNA"/>
</dbReference>
<dbReference type="SUPFAM" id="SSF55874">
    <property type="entry name" value="ATPase domain of HSP90 chaperone/DNA topoisomerase II/histidine kinase"/>
    <property type="match status" value="1"/>
</dbReference>
<evidence type="ECO:0000256" key="5">
    <source>
        <dbReference type="ARBA" id="ARBA00022777"/>
    </source>
</evidence>
<comment type="catalytic activity">
    <reaction evidence="1">
        <text>ATP + protein L-histidine = ADP + protein N-phospho-L-histidine.</text>
        <dbReference type="EC" id="2.7.13.3"/>
    </reaction>
</comment>
<evidence type="ECO:0000313" key="14">
    <source>
        <dbReference type="Proteomes" id="UP000824156"/>
    </source>
</evidence>
<feature type="signal peptide" evidence="9">
    <location>
        <begin position="1"/>
        <end position="19"/>
    </location>
</feature>
<dbReference type="InterPro" id="IPR009057">
    <property type="entry name" value="Homeodomain-like_sf"/>
</dbReference>
<reference evidence="13" key="2">
    <citation type="submission" date="2021-04" db="EMBL/GenBank/DDBJ databases">
        <authorList>
            <person name="Gilroy R."/>
        </authorList>
    </citation>
    <scope>NUCLEOTIDE SEQUENCE</scope>
    <source>
        <strain evidence="13">1719</strain>
    </source>
</reference>
<feature type="domain" description="Histidine kinase" evidence="11">
    <location>
        <begin position="945"/>
        <end position="1162"/>
    </location>
</feature>
<dbReference type="GO" id="GO:0000155">
    <property type="term" value="F:phosphorelay sensor kinase activity"/>
    <property type="evidence" value="ECO:0007669"/>
    <property type="project" value="InterPro"/>
</dbReference>
<dbReference type="InterPro" id="IPR011123">
    <property type="entry name" value="Y_Y_Y"/>
</dbReference>
<evidence type="ECO:0000256" key="7">
    <source>
        <dbReference type="ARBA" id="ARBA00023163"/>
    </source>
</evidence>
<evidence type="ECO:0000256" key="6">
    <source>
        <dbReference type="ARBA" id="ARBA00023015"/>
    </source>
</evidence>
<evidence type="ECO:0000256" key="8">
    <source>
        <dbReference type="PROSITE-ProRule" id="PRU00169"/>
    </source>
</evidence>
<dbReference type="InterPro" id="IPR001789">
    <property type="entry name" value="Sig_transdc_resp-reg_receiver"/>
</dbReference>
<dbReference type="SUPFAM" id="SSF46689">
    <property type="entry name" value="Homeodomain-like"/>
    <property type="match status" value="1"/>
</dbReference>
<dbReference type="SUPFAM" id="SSF63829">
    <property type="entry name" value="Calcium-dependent phosphotriesterase"/>
    <property type="match status" value="4"/>
</dbReference>
<dbReference type="PROSITE" id="PS50110">
    <property type="entry name" value="RESPONSE_REGULATORY"/>
    <property type="match status" value="1"/>
</dbReference>
<proteinExistence type="predicted"/>
<dbReference type="InterPro" id="IPR011110">
    <property type="entry name" value="Reg_prop"/>
</dbReference>
<dbReference type="FunFam" id="3.30.565.10:FF:000006">
    <property type="entry name" value="Sensor histidine kinase WalK"/>
    <property type="match status" value="1"/>
</dbReference>
<dbReference type="PRINTS" id="PR00344">
    <property type="entry name" value="BCTRLSENSOR"/>
</dbReference>
<keyword evidence="6" id="KW-0805">Transcription regulation</keyword>
<dbReference type="CDD" id="cd00082">
    <property type="entry name" value="HisKA"/>
    <property type="match status" value="1"/>
</dbReference>
<dbReference type="PANTHER" id="PTHR43547">
    <property type="entry name" value="TWO-COMPONENT HISTIDINE KINASE"/>
    <property type="match status" value="1"/>
</dbReference>
<dbReference type="PROSITE" id="PS01124">
    <property type="entry name" value="HTH_ARAC_FAMILY_2"/>
    <property type="match status" value="1"/>
</dbReference>
<dbReference type="Pfam" id="PF00512">
    <property type="entry name" value="HisKA"/>
    <property type="match status" value="1"/>
</dbReference>
<dbReference type="PROSITE" id="PS50109">
    <property type="entry name" value="HIS_KIN"/>
    <property type="match status" value="1"/>
</dbReference>
<dbReference type="InterPro" id="IPR003594">
    <property type="entry name" value="HATPase_dom"/>
</dbReference>
<dbReference type="Pfam" id="PF00072">
    <property type="entry name" value="Response_reg"/>
    <property type="match status" value="1"/>
</dbReference>
<dbReference type="InterPro" id="IPR005467">
    <property type="entry name" value="His_kinase_dom"/>
</dbReference>
<feature type="non-terminal residue" evidence="13">
    <location>
        <position position="1441"/>
    </location>
</feature>
<evidence type="ECO:0000313" key="13">
    <source>
        <dbReference type="EMBL" id="HIX55776.1"/>
    </source>
</evidence>
<dbReference type="InterPro" id="IPR015943">
    <property type="entry name" value="WD40/YVTN_repeat-like_dom_sf"/>
</dbReference>
<dbReference type="SUPFAM" id="SSF47384">
    <property type="entry name" value="Homodimeric domain of signal transducing histidine kinase"/>
    <property type="match status" value="1"/>
</dbReference>
<keyword evidence="7" id="KW-0804">Transcription</keyword>
<dbReference type="InterPro" id="IPR004358">
    <property type="entry name" value="Sig_transdc_His_kin-like_C"/>
</dbReference>
<organism evidence="13 14">
    <name type="scientific">Candidatus Sphingobacterium stercoripullorum</name>
    <dbReference type="NCBI Taxonomy" id="2838759"/>
    <lineage>
        <taxon>Bacteria</taxon>
        <taxon>Pseudomonadati</taxon>
        <taxon>Bacteroidota</taxon>
        <taxon>Sphingobacteriia</taxon>
        <taxon>Sphingobacteriales</taxon>
        <taxon>Sphingobacteriaceae</taxon>
        <taxon>Sphingobacterium</taxon>
    </lineage>
</organism>
<reference evidence="13" key="1">
    <citation type="journal article" date="2021" name="PeerJ">
        <title>Extensive microbial diversity within the chicken gut microbiome revealed by metagenomics and culture.</title>
        <authorList>
            <person name="Gilroy R."/>
            <person name="Ravi A."/>
            <person name="Getino M."/>
            <person name="Pursley I."/>
            <person name="Horton D.L."/>
            <person name="Alikhan N.F."/>
            <person name="Baker D."/>
            <person name="Gharbi K."/>
            <person name="Hall N."/>
            <person name="Watson M."/>
            <person name="Adriaenssens E.M."/>
            <person name="Foster-Nyarko E."/>
            <person name="Jarju S."/>
            <person name="Secka A."/>
            <person name="Antonio M."/>
            <person name="Oren A."/>
            <person name="Chaudhuri R.R."/>
            <person name="La Ragione R."/>
            <person name="Hildebrand F."/>
            <person name="Pallen M.J."/>
        </authorList>
    </citation>
    <scope>NUCLEOTIDE SEQUENCE</scope>
    <source>
        <strain evidence="13">1719</strain>
    </source>
</reference>
<dbReference type="SMART" id="SM00448">
    <property type="entry name" value="REC"/>
    <property type="match status" value="1"/>
</dbReference>
<dbReference type="GO" id="GO:0043565">
    <property type="term" value="F:sequence-specific DNA binding"/>
    <property type="evidence" value="ECO:0007669"/>
    <property type="project" value="InterPro"/>
</dbReference>
<dbReference type="InterPro" id="IPR011006">
    <property type="entry name" value="CheY-like_superfamily"/>
</dbReference>
<dbReference type="PANTHER" id="PTHR43547:SF2">
    <property type="entry name" value="HYBRID SIGNAL TRANSDUCTION HISTIDINE KINASE C"/>
    <property type="match status" value="1"/>
</dbReference>
<name>A0A9D1WAT5_9SPHI</name>
<evidence type="ECO:0000256" key="9">
    <source>
        <dbReference type="SAM" id="SignalP"/>
    </source>
</evidence>
<feature type="chain" id="PRO_5038931383" description="histidine kinase" evidence="9">
    <location>
        <begin position="20"/>
        <end position="1441"/>
    </location>
</feature>
<dbReference type="Gene3D" id="1.10.10.60">
    <property type="entry name" value="Homeodomain-like"/>
    <property type="match status" value="1"/>
</dbReference>
<dbReference type="SMART" id="SM00388">
    <property type="entry name" value="HisKA"/>
    <property type="match status" value="1"/>
</dbReference>
<dbReference type="InterPro" id="IPR036097">
    <property type="entry name" value="HisK_dim/P_sf"/>
</dbReference>
<feature type="domain" description="HTH araC/xylS-type" evidence="10">
    <location>
        <begin position="1355"/>
        <end position="1441"/>
    </location>
</feature>
<keyword evidence="3 8" id="KW-0597">Phosphoprotein</keyword>